<evidence type="ECO:0000259" key="1">
    <source>
        <dbReference type="Pfam" id="PF05050"/>
    </source>
</evidence>
<dbReference type="InterPro" id="IPR006342">
    <property type="entry name" value="FkbM_mtfrase"/>
</dbReference>
<reference evidence="2" key="1">
    <citation type="journal article" date="2015" name="Nature">
        <title>Complex archaea that bridge the gap between prokaryotes and eukaryotes.</title>
        <authorList>
            <person name="Spang A."/>
            <person name="Saw J.H."/>
            <person name="Jorgensen S.L."/>
            <person name="Zaremba-Niedzwiedzka K."/>
            <person name="Martijn J."/>
            <person name="Lind A.E."/>
            <person name="van Eijk R."/>
            <person name="Schleper C."/>
            <person name="Guy L."/>
            <person name="Ettema T.J."/>
        </authorList>
    </citation>
    <scope>NUCLEOTIDE SEQUENCE</scope>
</reference>
<dbReference type="Pfam" id="PF05050">
    <property type="entry name" value="Methyltransf_21"/>
    <property type="match status" value="1"/>
</dbReference>
<organism evidence="2">
    <name type="scientific">marine sediment metagenome</name>
    <dbReference type="NCBI Taxonomy" id="412755"/>
    <lineage>
        <taxon>unclassified sequences</taxon>
        <taxon>metagenomes</taxon>
        <taxon>ecological metagenomes</taxon>
    </lineage>
</organism>
<dbReference type="Gene3D" id="3.40.50.150">
    <property type="entry name" value="Vaccinia Virus protein VP39"/>
    <property type="match status" value="1"/>
</dbReference>
<dbReference type="PANTHER" id="PTHR44843">
    <property type="entry name" value="METHYLTRANSFERASE"/>
    <property type="match status" value="1"/>
</dbReference>
<dbReference type="NCBIfam" id="TIGR01444">
    <property type="entry name" value="fkbM_fam"/>
    <property type="match status" value="1"/>
</dbReference>
<accession>A0A0F9ANB9</accession>
<name>A0A0F9ANB9_9ZZZZ</name>
<feature type="domain" description="Methyltransferase FkbM" evidence="1">
    <location>
        <begin position="6"/>
        <end position="198"/>
    </location>
</feature>
<comment type="caution">
    <text evidence="2">The sequence shown here is derived from an EMBL/GenBank/DDBJ whole genome shotgun (WGS) entry which is preliminary data.</text>
</comment>
<protein>
    <recommendedName>
        <fullName evidence="1">Methyltransferase FkbM domain-containing protein</fullName>
    </recommendedName>
</protein>
<proteinExistence type="predicted"/>
<dbReference type="InterPro" id="IPR029063">
    <property type="entry name" value="SAM-dependent_MTases_sf"/>
</dbReference>
<dbReference type="AlphaFoldDB" id="A0A0F9ANB9"/>
<gene>
    <name evidence="2" type="ORF">LCGC14_2548900</name>
</gene>
<dbReference type="EMBL" id="LAZR01041778">
    <property type="protein sequence ID" value="KKL11129.1"/>
    <property type="molecule type" value="Genomic_DNA"/>
</dbReference>
<evidence type="ECO:0000313" key="2">
    <source>
        <dbReference type="EMBL" id="KKL11129.1"/>
    </source>
</evidence>
<dbReference type="SUPFAM" id="SSF53335">
    <property type="entry name" value="S-adenosyl-L-methionine-dependent methyltransferases"/>
    <property type="match status" value="1"/>
</dbReference>
<dbReference type="PANTHER" id="PTHR44843:SF14">
    <property type="entry name" value="METHYLTRANSFERASE TYPE 11 DOMAIN-CONTAINING PROTEIN"/>
    <property type="match status" value="1"/>
</dbReference>
<sequence>MKYYIDIGAYDGELLSEIIDKFPIYDRYIAFESVPELCNRIKKRFKNSEKVSVIQKAVSTIDLKDQKFYVCYCAERGGCKGKGKEIGTGSSLLKTKGTGNLNKKVFIRVETIDFSKYIVSNFEKEDDIILKIDIEGKEYDVLEHMIETGSIFYINKIYCEWHYHKIKKHWDNYHNIKLKNKKRHDKLIKKLNNLGFKLTGKNTVDEMDYIIKVWRKDN</sequence>